<name>X0XWG0_9ZZZZ</name>
<sequence>LPMRVGAFHPMGTNDIVLNRKLIDAAAKTKPKWKAYVFSILLHEYLHTLGYVDEKQVRSLTYRICLDNFGRGHYIVEAAATGPWVNLSPEAFESLGEEMDLERVPDFERIDSGYII</sequence>
<accession>X0XWG0</accession>
<evidence type="ECO:0000313" key="1">
    <source>
        <dbReference type="EMBL" id="GAG40913.1"/>
    </source>
</evidence>
<gene>
    <name evidence="1" type="ORF">S01H1_64183</name>
</gene>
<feature type="non-terminal residue" evidence="1">
    <location>
        <position position="1"/>
    </location>
</feature>
<dbReference type="EMBL" id="BARS01042289">
    <property type="protein sequence ID" value="GAG40913.1"/>
    <property type="molecule type" value="Genomic_DNA"/>
</dbReference>
<organism evidence="1">
    <name type="scientific">marine sediment metagenome</name>
    <dbReference type="NCBI Taxonomy" id="412755"/>
    <lineage>
        <taxon>unclassified sequences</taxon>
        <taxon>metagenomes</taxon>
        <taxon>ecological metagenomes</taxon>
    </lineage>
</organism>
<reference evidence="1" key="1">
    <citation type="journal article" date="2014" name="Front. Microbiol.">
        <title>High frequency of phylogenetically diverse reductive dehalogenase-homologous genes in deep subseafloor sedimentary metagenomes.</title>
        <authorList>
            <person name="Kawai M."/>
            <person name="Futagami T."/>
            <person name="Toyoda A."/>
            <person name="Takaki Y."/>
            <person name="Nishi S."/>
            <person name="Hori S."/>
            <person name="Arai W."/>
            <person name="Tsubouchi T."/>
            <person name="Morono Y."/>
            <person name="Uchiyama I."/>
            <person name="Ito T."/>
            <person name="Fujiyama A."/>
            <person name="Inagaki F."/>
            <person name="Takami H."/>
        </authorList>
    </citation>
    <scope>NUCLEOTIDE SEQUENCE</scope>
    <source>
        <strain evidence="1">Expedition CK06-06</strain>
    </source>
</reference>
<comment type="caution">
    <text evidence="1">The sequence shown here is derived from an EMBL/GenBank/DDBJ whole genome shotgun (WGS) entry which is preliminary data.</text>
</comment>
<dbReference type="AlphaFoldDB" id="X0XWG0"/>
<proteinExistence type="predicted"/>
<protein>
    <submittedName>
        <fullName evidence="1">Uncharacterized protein</fullName>
    </submittedName>
</protein>